<dbReference type="InterPro" id="IPR029787">
    <property type="entry name" value="Nucleotide_cyclase"/>
</dbReference>
<dbReference type="InterPro" id="IPR018297">
    <property type="entry name" value="A/G_cyclase_CS"/>
</dbReference>
<gene>
    <name evidence="10" type="ORF">LAZ67_6004090</name>
</gene>
<feature type="domain" description="Guanylate cyclase" evidence="9">
    <location>
        <begin position="1"/>
        <end position="91"/>
    </location>
</feature>
<proteinExistence type="inferred from homology"/>
<evidence type="ECO:0000256" key="5">
    <source>
        <dbReference type="ARBA" id="ARBA00023136"/>
    </source>
</evidence>
<accession>A0ABY6KL81</accession>
<dbReference type="PANTHER" id="PTHR11920">
    <property type="entry name" value="GUANYLYL CYCLASE"/>
    <property type="match status" value="1"/>
</dbReference>
<comment type="similarity">
    <text evidence="8">Belongs to the adenylyl cyclase class-4/guanylyl cyclase family.</text>
</comment>
<dbReference type="InterPro" id="IPR050401">
    <property type="entry name" value="Cyclic_nucleotide_synthase"/>
</dbReference>
<evidence type="ECO:0000256" key="7">
    <source>
        <dbReference type="ARBA" id="ARBA00023239"/>
    </source>
</evidence>
<evidence type="ECO:0000256" key="8">
    <source>
        <dbReference type="RuleBase" id="RU000405"/>
    </source>
</evidence>
<dbReference type="Gene3D" id="3.30.70.1230">
    <property type="entry name" value="Nucleotide cyclase"/>
    <property type="match status" value="1"/>
</dbReference>
<keyword evidence="6" id="KW-0325">Glycoprotein</keyword>
<evidence type="ECO:0000313" key="11">
    <source>
        <dbReference type="Proteomes" id="UP001235939"/>
    </source>
</evidence>
<organism evidence="10 11">
    <name type="scientific">Cordylochernes scorpioides</name>
    <dbReference type="NCBI Taxonomy" id="51811"/>
    <lineage>
        <taxon>Eukaryota</taxon>
        <taxon>Metazoa</taxon>
        <taxon>Ecdysozoa</taxon>
        <taxon>Arthropoda</taxon>
        <taxon>Chelicerata</taxon>
        <taxon>Arachnida</taxon>
        <taxon>Pseudoscorpiones</taxon>
        <taxon>Cheliferoidea</taxon>
        <taxon>Chernetidae</taxon>
        <taxon>Cordylochernes</taxon>
    </lineage>
</organism>
<dbReference type="InterPro" id="IPR001054">
    <property type="entry name" value="A/G_cyclase"/>
</dbReference>
<dbReference type="PROSITE" id="PS00452">
    <property type="entry name" value="GUANYLATE_CYCLASE_1"/>
    <property type="match status" value="1"/>
</dbReference>
<dbReference type="PROSITE" id="PS50125">
    <property type="entry name" value="GUANYLATE_CYCLASE_2"/>
    <property type="match status" value="1"/>
</dbReference>
<dbReference type="PANTHER" id="PTHR11920:SF494">
    <property type="entry name" value="ATRIAL NATRIURETIC PEPTIDE RECEPTOR 2"/>
    <property type="match status" value="1"/>
</dbReference>
<evidence type="ECO:0000256" key="1">
    <source>
        <dbReference type="ARBA" id="ARBA00004370"/>
    </source>
</evidence>
<protein>
    <submittedName>
        <fullName evidence="10">NPR1</fullName>
    </submittedName>
</protein>
<dbReference type="SUPFAM" id="SSF55073">
    <property type="entry name" value="Nucleotide cyclase"/>
    <property type="match status" value="1"/>
</dbReference>
<evidence type="ECO:0000256" key="4">
    <source>
        <dbReference type="ARBA" id="ARBA00022989"/>
    </source>
</evidence>
<dbReference type="Proteomes" id="UP001235939">
    <property type="component" value="Chromosome 06"/>
</dbReference>
<evidence type="ECO:0000256" key="3">
    <source>
        <dbReference type="ARBA" id="ARBA00022741"/>
    </source>
</evidence>
<reference evidence="10 11" key="1">
    <citation type="submission" date="2022-01" db="EMBL/GenBank/DDBJ databases">
        <title>A chromosomal length assembly of Cordylochernes scorpioides.</title>
        <authorList>
            <person name="Zeh D."/>
            <person name="Zeh J."/>
        </authorList>
    </citation>
    <scope>NUCLEOTIDE SEQUENCE [LARGE SCALE GENOMIC DNA]</scope>
    <source>
        <strain evidence="10">IN4F17</strain>
        <tissue evidence="10">Whole Body</tissue>
    </source>
</reference>
<comment type="subcellular location">
    <subcellularLocation>
        <location evidence="1">Membrane</location>
    </subcellularLocation>
</comment>
<evidence type="ECO:0000313" key="10">
    <source>
        <dbReference type="EMBL" id="UYV69611.1"/>
    </source>
</evidence>
<dbReference type="CDD" id="cd07302">
    <property type="entry name" value="CHD"/>
    <property type="match status" value="1"/>
</dbReference>
<evidence type="ECO:0000256" key="6">
    <source>
        <dbReference type="ARBA" id="ARBA00023180"/>
    </source>
</evidence>
<keyword evidence="7 8" id="KW-0456">Lyase</keyword>
<keyword evidence="3" id="KW-0547">Nucleotide-binding</keyword>
<dbReference type="SMART" id="SM00044">
    <property type="entry name" value="CYCc"/>
    <property type="match status" value="1"/>
</dbReference>
<evidence type="ECO:0000259" key="9">
    <source>
        <dbReference type="PROSITE" id="PS50125"/>
    </source>
</evidence>
<dbReference type="EMBL" id="CP092868">
    <property type="protein sequence ID" value="UYV69611.1"/>
    <property type="molecule type" value="Genomic_DNA"/>
</dbReference>
<dbReference type="Pfam" id="PF00211">
    <property type="entry name" value="Guanylate_cyc"/>
    <property type="match status" value="1"/>
</dbReference>
<keyword evidence="2" id="KW-0812">Transmembrane</keyword>
<keyword evidence="5" id="KW-0472">Membrane</keyword>
<evidence type="ECO:0000256" key="2">
    <source>
        <dbReference type="ARBA" id="ARBA00022692"/>
    </source>
</evidence>
<keyword evidence="11" id="KW-1185">Reference proteome</keyword>
<keyword evidence="4" id="KW-1133">Transmembrane helix</keyword>
<name>A0ABY6KL81_9ARAC</name>
<sequence>MCTQVETIGDAYMVVSGLPEPNGVQHAAEIARMALGMLGAVRDFRIQHRPGHRLLLRSGVHSGPCAAGVVGLKMPRYCLFGDTVNTASRLESTGEALRIHVSVRTKSILDQVGSFHLVLRGDIHLKGKGLMKTYWLEDEERSSF</sequence>